<dbReference type="Pfam" id="PF17954">
    <property type="entry name" value="Pirin_C_2"/>
    <property type="match status" value="1"/>
</dbReference>
<protein>
    <submittedName>
        <fullName evidence="6">Pirin family protein</fullName>
    </submittedName>
</protein>
<dbReference type="GO" id="GO:0046872">
    <property type="term" value="F:metal ion binding"/>
    <property type="evidence" value="ECO:0007669"/>
    <property type="project" value="UniProtKB-KW"/>
</dbReference>
<feature type="binding site" evidence="2">
    <location>
        <position position="59"/>
    </location>
    <ligand>
        <name>Fe cation</name>
        <dbReference type="ChEBI" id="CHEBI:24875"/>
    </ligand>
</feature>
<dbReference type="EMBL" id="CP071504">
    <property type="protein sequence ID" value="QSX31899.1"/>
    <property type="molecule type" value="Genomic_DNA"/>
</dbReference>
<keyword evidence="2" id="KW-0408">Iron</keyword>
<dbReference type="Proteomes" id="UP000663281">
    <property type="component" value="Chromosome"/>
</dbReference>
<comment type="similarity">
    <text evidence="1 3">Belongs to the pirin family.</text>
</comment>
<evidence type="ECO:0000259" key="5">
    <source>
        <dbReference type="Pfam" id="PF17954"/>
    </source>
</evidence>
<evidence type="ECO:0000256" key="3">
    <source>
        <dbReference type="RuleBase" id="RU003457"/>
    </source>
</evidence>
<organism evidence="6 7">
    <name type="scientific">Shewanella cyperi</name>
    <dbReference type="NCBI Taxonomy" id="2814292"/>
    <lineage>
        <taxon>Bacteria</taxon>
        <taxon>Pseudomonadati</taxon>
        <taxon>Pseudomonadota</taxon>
        <taxon>Gammaproteobacteria</taxon>
        <taxon>Alteromonadales</taxon>
        <taxon>Shewanellaceae</taxon>
        <taxon>Shewanella</taxon>
    </lineage>
</organism>
<sequence>MIQVRKANERGRGFFGWLDSRHSFSFGNYYDPEHMGFSALRVINDDWVAPGAGFDTHGHRDMEILTYVLKGQINHKDSQGNIKALPAGEFQLMSAGSGIFHSEFNASKEEELRFLQIWIQPSAKGGTPGYQQQNIVQTAALTPVVTPDGRSGTMSIKQDATVYQLSLAIGDELNWPLTAERHYYLHLISGELQLGDVTLLPGDGAKISHEQQLIASASAPVSGLLFDLP</sequence>
<proteinExistence type="inferred from homology"/>
<dbReference type="InterPro" id="IPR011051">
    <property type="entry name" value="RmlC_Cupin_sf"/>
</dbReference>
<feature type="binding site" evidence="2">
    <location>
        <position position="103"/>
    </location>
    <ligand>
        <name>Fe cation</name>
        <dbReference type="ChEBI" id="CHEBI:24875"/>
    </ligand>
</feature>
<dbReference type="Gene3D" id="2.60.120.10">
    <property type="entry name" value="Jelly Rolls"/>
    <property type="match status" value="2"/>
</dbReference>
<dbReference type="SUPFAM" id="SSF51182">
    <property type="entry name" value="RmlC-like cupins"/>
    <property type="match status" value="1"/>
</dbReference>
<evidence type="ECO:0000259" key="4">
    <source>
        <dbReference type="Pfam" id="PF02678"/>
    </source>
</evidence>
<dbReference type="RefSeq" id="WP_207326311.1">
    <property type="nucleotide sequence ID" value="NZ_CP071504.1"/>
</dbReference>
<evidence type="ECO:0000313" key="6">
    <source>
        <dbReference type="EMBL" id="QSX31899.1"/>
    </source>
</evidence>
<dbReference type="AlphaFoldDB" id="A0A974XX16"/>
<dbReference type="InterPro" id="IPR003829">
    <property type="entry name" value="Pirin_N_dom"/>
</dbReference>
<dbReference type="PIRSF" id="PIRSF006232">
    <property type="entry name" value="Pirin"/>
    <property type="match status" value="1"/>
</dbReference>
<comment type="cofactor">
    <cofactor evidence="2">
        <name>Fe cation</name>
        <dbReference type="ChEBI" id="CHEBI:24875"/>
    </cofactor>
    <text evidence="2">Binds 1 Fe cation per subunit.</text>
</comment>
<dbReference type="Pfam" id="PF02678">
    <property type="entry name" value="Pirin"/>
    <property type="match status" value="1"/>
</dbReference>
<keyword evidence="7" id="KW-1185">Reference proteome</keyword>
<evidence type="ECO:0000256" key="2">
    <source>
        <dbReference type="PIRSR" id="PIRSR006232-1"/>
    </source>
</evidence>
<evidence type="ECO:0000256" key="1">
    <source>
        <dbReference type="ARBA" id="ARBA00008416"/>
    </source>
</evidence>
<accession>A0A974XX16</accession>
<evidence type="ECO:0000313" key="7">
    <source>
        <dbReference type="Proteomes" id="UP000663281"/>
    </source>
</evidence>
<reference evidence="6 7" key="1">
    <citation type="submission" date="2021-03" db="EMBL/GenBank/DDBJ databases">
        <title>Novel species identification of genus Shewanella.</title>
        <authorList>
            <person name="Liu G."/>
            <person name="Zhang Q."/>
        </authorList>
    </citation>
    <scope>NUCLEOTIDE SEQUENCE [LARGE SCALE GENOMIC DNA]</scope>
    <source>
        <strain evidence="6 7">FJAT-53726</strain>
    </source>
</reference>
<dbReference type="InterPro" id="IPR012093">
    <property type="entry name" value="Pirin"/>
</dbReference>
<keyword evidence="2" id="KW-0479">Metal-binding</keyword>
<feature type="domain" description="Quercetin 2,3-dioxygenase C-terminal cupin" evidence="5">
    <location>
        <begin position="144"/>
        <end position="228"/>
    </location>
</feature>
<feature type="binding site" evidence="2">
    <location>
        <position position="57"/>
    </location>
    <ligand>
        <name>Fe cation</name>
        <dbReference type="ChEBI" id="CHEBI:24875"/>
    </ligand>
</feature>
<name>A0A974XX16_9GAMM</name>
<dbReference type="CDD" id="cd02910">
    <property type="entry name" value="cupin_Yhhw_N"/>
    <property type="match status" value="1"/>
</dbReference>
<dbReference type="InterPro" id="IPR041602">
    <property type="entry name" value="Quercetinase_C"/>
</dbReference>
<feature type="domain" description="Pirin N-terminal" evidence="4">
    <location>
        <begin position="8"/>
        <end position="119"/>
    </location>
</feature>
<dbReference type="PANTHER" id="PTHR43212">
    <property type="entry name" value="QUERCETIN 2,3-DIOXYGENASE"/>
    <property type="match status" value="1"/>
</dbReference>
<gene>
    <name evidence="6" type="ORF">JYB88_12250</name>
</gene>
<dbReference type="PANTHER" id="PTHR43212:SF3">
    <property type="entry name" value="QUERCETIN 2,3-DIOXYGENASE"/>
    <property type="match status" value="1"/>
</dbReference>
<dbReference type="InterPro" id="IPR014710">
    <property type="entry name" value="RmlC-like_jellyroll"/>
</dbReference>
<dbReference type="KEGG" id="scyp:JYB88_12250"/>
<feature type="binding site" evidence="2">
    <location>
        <position position="101"/>
    </location>
    <ligand>
        <name>Fe cation</name>
        <dbReference type="ChEBI" id="CHEBI:24875"/>
    </ligand>
</feature>